<evidence type="ECO:0000256" key="5">
    <source>
        <dbReference type="ARBA" id="ARBA00023015"/>
    </source>
</evidence>
<dbReference type="GO" id="GO:0043565">
    <property type="term" value="F:sequence-specific DNA binding"/>
    <property type="evidence" value="ECO:0007669"/>
    <property type="project" value="InterPro"/>
</dbReference>
<keyword evidence="7" id="KW-0804">Transcription</keyword>
<dbReference type="InterPro" id="IPR011006">
    <property type="entry name" value="CheY-like_superfamily"/>
</dbReference>
<sequence length="466" mass="52361">MNHVLIVDDEAEIRESLASILQEEGYLVTTAATAGEALTLLRDAVYDVVLLDIWLPDRDGLDALGEIRRMSSEHVPEVVIISGHGTIEAAVRATKLGAYDFLEKPLSLARTLIVIKNAMQARRMREDNKEFARQLAVRGTVTGQSVPMKALRQQIRLMAPTNGRVLIYGESGTGKELIGRAMHAESLRKDRVFVELNCAAIPEDYIEAELFGYRHGAAPGYIQGGGEGVPAEKRGTFERADGGTLFLDEVGDMSLKTQAKVLRALDEQRFLPVGASHPVHVDVRVIAATNKDLEEEIARGNFREDLFYRLNVIPFYVPPLRDRKEDIPLLVKEFLGEFGAQYGRPRVEMADDALAALKQYHWPGNVRELRNLVERVVILNPKVQRVERKHLPMLVYRDARDQMRSAPAREEFPTLLQAREAYERDYILKKLDECNGNVSRAAEGLGLERSHLYRKMRALGVSVKES</sequence>
<evidence type="ECO:0000256" key="4">
    <source>
        <dbReference type="ARBA" id="ARBA00023012"/>
    </source>
</evidence>
<dbReference type="PANTHER" id="PTHR32071:SF17">
    <property type="entry name" value="TRANSCRIPTIONAL REGULATOR (NTRC FAMILY)"/>
    <property type="match status" value="1"/>
</dbReference>
<keyword evidence="1 8" id="KW-0597">Phosphoprotein</keyword>
<dbReference type="SMART" id="SM00382">
    <property type="entry name" value="AAA"/>
    <property type="match status" value="1"/>
</dbReference>
<dbReference type="GO" id="GO:0006355">
    <property type="term" value="P:regulation of DNA-templated transcription"/>
    <property type="evidence" value="ECO:0007669"/>
    <property type="project" value="InterPro"/>
</dbReference>
<dbReference type="CDD" id="cd17550">
    <property type="entry name" value="REC_NtrX-like"/>
    <property type="match status" value="1"/>
</dbReference>
<keyword evidence="3" id="KW-0067">ATP-binding</keyword>
<dbReference type="SMART" id="SM00448">
    <property type="entry name" value="REC"/>
    <property type="match status" value="1"/>
</dbReference>
<protein>
    <submittedName>
        <fullName evidence="11">Two-component system, NtrC family, nitrogen regulation response regulator NtrX</fullName>
    </submittedName>
</protein>
<dbReference type="InterPro" id="IPR002197">
    <property type="entry name" value="HTH_Fis"/>
</dbReference>
<dbReference type="SUPFAM" id="SSF46689">
    <property type="entry name" value="Homeodomain-like"/>
    <property type="match status" value="1"/>
</dbReference>
<dbReference type="FunFam" id="3.40.50.300:FF:000006">
    <property type="entry name" value="DNA-binding transcriptional regulator NtrC"/>
    <property type="match status" value="1"/>
</dbReference>
<organism evidence="11 12">
    <name type="scientific">Granulicella rosea</name>
    <dbReference type="NCBI Taxonomy" id="474952"/>
    <lineage>
        <taxon>Bacteria</taxon>
        <taxon>Pseudomonadati</taxon>
        <taxon>Acidobacteriota</taxon>
        <taxon>Terriglobia</taxon>
        <taxon>Terriglobales</taxon>
        <taxon>Acidobacteriaceae</taxon>
        <taxon>Granulicella</taxon>
    </lineage>
</organism>
<dbReference type="PANTHER" id="PTHR32071">
    <property type="entry name" value="TRANSCRIPTIONAL REGULATORY PROTEIN"/>
    <property type="match status" value="1"/>
</dbReference>
<dbReference type="Pfam" id="PF00072">
    <property type="entry name" value="Response_reg"/>
    <property type="match status" value="1"/>
</dbReference>
<dbReference type="InterPro" id="IPR001789">
    <property type="entry name" value="Sig_transdc_resp-reg_receiver"/>
</dbReference>
<dbReference type="PROSITE" id="PS50045">
    <property type="entry name" value="SIGMA54_INTERACT_4"/>
    <property type="match status" value="1"/>
</dbReference>
<evidence type="ECO:0000256" key="2">
    <source>
        <dbReference type="ARBA" id="ARBA00022741"/>
    </source>
</evidence>
<feature type="domain" description="Sigma-54 factor interaction" evidence="9">
    <location>
        <begin position="141"/>
        <end position="378"/>
    </location>
</feature>
<dbReference type="InterPro" id="IPR002078">
    <property type="entry name" value="Sigma_54_int"/>
</dbReference>
<dbReference type="InterPro" id="IPR058031">
    <property type="entry name" value="AAA_lid_NorR"/>
</dbReference>
<evidence type="ECO:0000313" key="12">
    <source>
        <dbReference type="Proteomes" id="UP000198356"/>
    </source>
</evidence>
<dbReference type="Pfam" id="PF00158">
    <property type="entry name" value="Sigma54_activat"/>
    <property type="match status" value="1"/>
</dbReference>
<evidence type="ECO:0000313" key="11">
    <source>
        <dbReference type="EMBL" id="SNT25156.1"/>
    </source>
</evidence>
<dbReference type="SUPFAM" id="SSF52540">
    <property type="entry name" value="P-loop containing nucleoside triphosphate hydrolases"/>
    <property type="match status" value="1"/>
</dbReference>
<dbReference type="CDD" id="cd00009">
    <property type="entry name" value="AAA"/>
    <property type="match status" value="1"/>
</dbReference>
<dbReference type="GO" id="GO:0005524">
    <property type="term" value="F:ATP binding"/>
    <property type="evidence" value="ECO:0007669"/>
    <property type="project" value="UniProtKB-KW"/>
</dbReference>
<feature type="domain" description="Response regulatory" evidence="10">
    <location>
        <begin position="3"/>
        <end position="119"/>
    </location>
</feature>
<evidence type="ECO:0000256" key="3">
    <source>
        <dbReference type="ARBA" id="ARBA00022840"/>
    </source>
</evidence>
<dbReference type="InterPro" id="IPR027417">
    <property type="entry name" value="P-loop_NTPase"/>
</dbReference>
<accession>A0A239L3J7</accession>
<feature type="modified residue" description="4-aspartylphosphate" evidence="8">
    <location>
        <position position="52"/>
    </location>
</feature>
<dbReference type="RefSeq" id="WP_089409432.1">
    <property type="nucleotide sequence ID" value="NZ_FZOU01000006.1"/>
</dbReference>
<evidence type="ECO:0000259" key="9">
    <source>
        <dbReference type="PROSITE" id="PS50045"/>
    </source>
</evidence>
<evidence type="ECO:0000256" key="1">
    <source>
        <dbReference type="ARBA" id="ARBA00022553"/>
    </source>
</evidence>
<evidence type="ECO:0000259" key="10">
    <source>
        <dbReference type="PROSITE" id="PS50110"/>
    </source>
</evidence>
<dbReference type="Pfam" id="PF02954">
    <property type="entry name" value="HTH_8"/>
    <property type="match status" value="1"/>
</dbReference>
<gene>
    <name evidence="11" type="ORF">SAMN05421770_10692</name>
</gene>
<dbReference type="Gene3D" id="3.40.50.2300">
    <property type="match status" value="1"/>
</dbReference>
<keyword evidence="5" id="KW-0805">Transcription regulation</keyword>
<dbReference type="FunFam" id="3.40.50.2300:FF:000018">
    <property type="entry name" value="DNA-binding transcriptional regulator NtrC"/>
    <property type="match status" value="1"/>
</dbReference>
<dbReference type="InterPro" id="IPR025944">
    <property type="entry name" value="Sigma_54_int_dom_CS"/>
</dbReference>
<evidence type="ECO:0000256" key="7">
    <source>
        <dbReference type="ARBA" id="ARBA00023163"/>
    </source>
</evidence>
<dbReference type="InterPro" id="IPR009057">
    <property type="entry name" value="Homeodomain-like_sf"/>
</dbReference>
<reference evidence="11 12" key="1">
    <citation type="submission" date="2017-06" db="EMBL/GenBank/DDBJ databases">
        <authorList>
            <person name="Kim H.J."/>
            <person name="Triplett B.A."/>
        </authorList>
    </citation>
    <scope>NUCLEOTIDE SEQUENCE [LARGE SCALE GENOMIC DNA]</scope>
    <source>
        <strain evidence="11 12">DSM 18704</strain>
    </source>
</reference>
<dbReference type="PROSITE" id="PS50110">
    <property type="entry name" value="RESPONSE_REGULATORY"/>
    <property type="match status" value="1"/>
</dbReference>
<proteinExistence type="predicted"/>
<dbReference type="AlphaFoldDB" id="A0A239L3J7"/>
<dbReference type="InterPro" id="IPR025662">
    <property type="entry name" value="Sigma_54_int_dom_ATP-bd_1"/>
</dbReference>
<keyword evidence="4" id="KW-0902">Two-component regulatory system</keyword>
<dbReference type="Gene3D" id="1.10.10.60">
    <property type="entry name" value="Homeodomain-like"/>
    <property type="match status" value="1"/>
</dbReference>
<dbReference type="GO" id="GO:0000160">
    <property type="term" value="P:phosphorelay signal transduction system"/>
    <property type="evidence" value="ECO:0007669"/>
    <property type="project" value="UniProtKB-KW"/>
</dbReference>
<dbReference type="Pfam" id="PF25601">
    <property type="entry name" value="AAA_lid_14"/>
    <property type="match status" value="1"/>
</dbReference>
<dbReference type="Gene3D" id="1.10.8.60">
    <property type="match status" value="1"/>
</dbReference>
<dbReference type="OrthoDB" id="9803970at2"/>
<dbReference type="PROSITE" id="PS00688">
    <property type="entry name" value="SIGMA54_INTERACT_3"/>
    <property type="match status" value="1"/>
</dbReference>
<dbReference type="PRINTS" id="PR01590">
    <property type="entry name" value="HTHFIS"/>
</dbReference>
<dbReference type="Gene3D" id="3.40.50.300">
    <property type="entry name" value="P-loop containing nucleotide triphosphate hydrolases"/>
    <property type="match status" value="1"/>
</dbReference>
<keyword evidence="2" id="KW-0547">Nucleotide-binding</keyword>
<dbReference type="PROSITE" id="PS00675">
    <property type="entry name" value="SIGMA54_INTERACT_1"/>
    <property type="match status" value="1"/>
</dbReference>
<dbReference type="PROSITE" id="PS00676">
    <property type="entry name" value="SIGMA54_INTERACT_2"/>
    <property type="match status" value="1"/>
</dbReference>
<dbReference type="InterPro" id="IPR025943">
    <property type="entry name" value="Sigma_54_int_dom_ATP-bd_2"/>
</dbReference>
<dbReference type="Proteomes" id="UP000198356">
    <property type="component" value="Unassembled WGS sequence"/>
</dbReference>
<dbReference type="SUPFAM" id="SSF52172">
    <property type="entry name" value="CheY-like"/>
    <property type="match status" value="1"/>
</dbReference>
<keyword evidence="6" id="KW-0238">DNA-binding</keyword>
<dbReference type="EMBL" id="FZOU01000006">
    <property type="protein sequence ID" value="SNT25156.1"/>
    <property type="molecule type" value="Genomic_DNA"/>
</dbReference>
<evidence type="ECO:0000256" key="8">
    <source>
        <dbReference type="PROSITE-ProRule" id="PRU00169"/>
    </source>
</evidence>
<dbReference type="InterPro" id="IPR003593">
    <property type="entry name" value="AAA+_ATPase"/>
</dbReference>
<name>A0A239L3J7_9BACT</name>
<keyword evidence="12" id="KW-1185">Reference proteome</keyword>
<evidence type="ECO:0000256" key="6">
    <source>
        <dbReference type="ARBA" id="ARBA00023125"/>
    </source>
</evidence>